<keyword evidence="3" id="KW-1185">Reference proteome</keyword>
<accession>A0A2T3Z7I1</accession>
<keyword evidence="1" id="KW-0812">Transmembrane</keyword>
<dbReference type="AlphaFoldDB" id="A0A2T3Z7I1"/>
<protein>
    <submittedName>
        <fullName evidence="2">Uncharacterized protein</fullName>
    </submittedName>
</protein>
<feature type="transmembrane region" description="Helical" evidence="1">
    <location>
        <begin position="60"/>
        <end position="77"/>
    </location>
</feature>
<evidence type="ECO:0000256" key="1">
    <source>
        <dbReference type="SAM" id="Phobius"/>
    </source>
</evidence>
<name>A0A2T3Z7I1_TRIA4</name>
<dbReference type="Proteomes" id="UP000240493">
    <property type="component" value="Unassembled WGS sequence"/>
</dbReference>
<evidence type="ECO:0000313" key="3">
    <source>
        <dbReference type="Proteomes" id="UP000240493"/>
    </source>
</evidence>
<sequence length="78" mass="9407">MRYPISEALLRSNHLYSLFSKKQISPISYMRLLKRILQIIIISSSSLWDVVPLANKRFPMLHYFCICLLSFHLFFFFY</sequence>
<evidence type="ECO:0000313" key="2">
    <source>
        <dbReference type="EMBL" id="PTB40767.1"/>
    </source>
</evidence>
<keyword evidence="1" id="KW-0472">Membrane</keyword>
<organism evidence="2 3">
    <name type="scientific">Trichoderma asperellum (strain ATCC 204424 / CBS 433.97 / NBRC 101777)</name>
    <dbReference type="NCBI Taxonomy" id="1042311"/>
    <lineage>
        <taxon>Eukaryota</taxon>
        <taxon>Fungi</taxon>
        <taxon>Dikarya</taxon>
        <taxon>Ascomycota</taxon>
        <taxon>Pezizomycotina</taxon>
        <taxon>Sordariomycetes</taxon>
        <taxon>Hypocreomycetidae</taxon>
        <taxon>Hypocreales</taxon>
        <taxon>Hypocreaceae</taxon>
        <taxon>Trichoderma</taxon>
    </lineage>
</organism>
<keyword evidence="1" id="KW-1133">Transmembrane helix</keyword>
<dbReference type="EMBL" id="KZ679262">
    <property type="protein sequence ID" value="PTB40767.1"/>
    <property type="molecule type" value="Genomic_DNA"/>
</dbReference>
<reference evidence="2 3" key="1">
    <citation type="submission" date="2016-07" db="EMBL/GenBank/DDBJ databases">
        <title>Multiple horizontal gene transfer events from other fungi enriched the ability of initially mycotrophic Trichoderma (Ascomycota) to feed on dead plant biomass.</title>
        <authorList>
            <consortium name="DOE Joint Genome Institute"/>
            <person name="Aerts A."/>
            <person name="Atanasova L."/>
            <person name="Chenthamara K."/>
            <person name="Zhang J."/>
            <person name="Grujic M."/>
            <person name="Henrissat B."/>
            <person name="Kuo A."/>
            <person name="Salamov A."/>
            <person name="Lipzen A."/>
            <person name="Labutti K."/>
            <person name="Barry K."/>
            <person name="Miao Y."/>
            <person name="Rahimi M.J."/>
            <person name="Shen Q."/>
            <person name="Grigoriev I.V."/>
            <person name="Kubicek C.P."/>
            <person name="Druzhinina I.S."/>
        </authorList>
    </citation>
    <scope>NUCLEOTIDE SEQUENCE [LARGE SCALE GENOMIC DNA]</scope>
    <source>
        <strain evidence="2 3">CBS 433.97</strain>
    </source>
</reference>
<gene>
    <name evidence="2" type="ORF">M441DRAFT_411747</name>
</gene>
<proteinExistence type="predicted"/>